<evidence type="ECO:0000256" key="1">
    <source>
        <dbReference type="ARBA" id="ARBA00006594"/>
    </source>
</evidence>
<evidence type="ECO:0000256" key="4">
    <source>
        <dbReference type="ARBA" id="ARBA00022679"/>
    </source>
</evidence>
<dbReference type="Pfam" id="PF02384">
    <property type="entry name" value="N6_Mtase"/>
    <property type="match status" value="1"/>
</dbReference>
<accession>A0A506U574</accession>
<evidence type="ECO:0000256" key="6">
    <source>
        <dbReference type="ARBA" id="ARBA00022747"/>
    </source>
</evidence>
<evidence type="ECO:0000313" key="10">
    <source>
        <dbReference type="Proteomes" id="UP000320314"/>
    </source>
</evidence>
<evidence type="ECO:0000256" key="3">
    <source>
        <dbReference type="ARBA" id="ARBA00022603"/>
    </source>
</evidence>
<evidence type="ECO:0000256" key="7">
    <source>
        <dbReference type="ARBA" id="ARBA00047942"/>
    </source>
</evidence>
<proteinExistence type="inferred from homology"/>
<protein>
    <recommendedName>
        <fullName evidence="2">site-specific DNA-methyltransferase (adenine-specific)</fullName>
        <ecNumber evidence="2">2.1.1.72</ecNumber>
    </recommendedName>
</protein>
<name>A0A506U574_9HYPH</name>
<dbReference type="AlphaFoldDB" id="A0A506U574"/>
<dbReference type="Gene3D" id="3.40.50.150">
    <property type="entry name" value="Vaccinia Virus protein VP39"/>
    <property type="match status" value="1"/>
</dbReference>
<evidence type="ECO:0000313" key="9">
    <source>
        <dbReference type="EMBL" id="TPW28115.1"/>
    </source>
</evidence>
<dbReference type="InterPro" id="IPR003356">
    <property type="entry name" value="DNA_methylase_A-5"/>
</dbReference>
<dbReference type="InterPro" id="IPR029063">
    <property type="entry name" value="SAM-dependent_MTases_sf"/>
</dbReference>
<dbReference type="InterPro" id="IPR050953">
    <property type="entry name" value="N4_N6_ade-DNA_methylase"/>
</dbReference>
<evidence type="ECO:0000259" key="8">
    <source>
        <dbReference type="Pfam" id="PF02384"/>
    </source>
</evidence>
<keyword evidence="5" id="KW-0949">S-adenosyl-L-methionine</keyword>
<dbReference type="InterPro" id="IPR002052">
    <property type="entry name" value="DNA_methylase_N6_adenine_CS"/>
</dbReference>
<dbReference type="GO" id="GO:0032259">
    <property type="term" value="P:methylation"/>
    <property type="evidence" value="ECO:0007669"/>
    <property type="project" value="UniProtKB-KW"/>
</dbReference>
<dbReference type="Proteomes" id="UP000320314">
    <property type="component" value="Unassembled WGS sequence"/>
</dbReference>
<comment type="catalytic activity">
    <reaction evidence="7">
        <text>a 2'-deoxyadenosine in DNA + S-adenosyl-L-methionine = an N(6)-methyl-2'-deoxyadenosine in DNA + S-adenosyl-L-homocysteine + H(+)</text>
        <dbReference type="Rhea" id="RHEA:15197"/>
        <dbReference type="Rhea" id="RHEA-COMP:12418"/>
        <dbReference type="Rhea" id="RHEA-COMP:12419"/>
        <dbReference type="ChEBI" id="CHEBI:15378"/>
        <dbReference type="ChEBI" id="CHEBI:57856"/>
        <dbReference type="ChEBI" id="CHEBI:59789"/>
        <dbReference type="ChEBI" id="CHEBI:90615"/>
        <dbReference type="ChEBI" id="CHEBI:90616"/>
        <dbReference type="EC" id="2.1.1.72"/>
    </reaction>
</comment>
<organism evidence="9 10">
    <name type="scientific">Pararhizobium mangrovi</name>
    <dbReference type="NCBI Taxonomy" id="2590452"/>
    <lineage>
        <taxon>Bacteria</taxon>
        <taxon>Pseudomonadati</taxon>
        <taxon>Pseudomonadota</taxon>
        <taxon>Alphaproteobacteria</taxon>
        <taxon>Hyphomicrobiales</taxon>
        <taxon>Rhizobiaceae</taxon>
        <taxon>Rhizobium/Agrobacterium group</taxon>
        <taxon>Pararhizobium</taxon>
    </lineage>
</organism>
<dbReference type="EC" id="2.1.1.72" evidence="2"/>
<evidence type="ECO:0000256" key="2">
    <source>
        <dbReference type="ARBA" id="ARBA00011900"/>
    </source>
</evidence>
<dbReference type="GO" id="GO:0008170">
    <property type="term" value="F:N-methyltransferase activity"/>
    <property type="evidence" value="ECO:0007669"/>
    <property type="project" value="InterPro"/>
</dbReference>
<dbReference type="SUPFAM" id="SSF53335">
    <property type="entry name" value="S-adenosyl-L-methionine-dependent methyltransferases"/>
    <property type="match status" value="1"/>
</dbReference>
<dbReference type="PROSITE" id="PS00092">
    <property type="entry name" value="N6_MTASE"/>
    <property type="match status" value="1"/>
</dbReference>
<dbReference type="EMBL" id="VHLH01000017">
    <property type="protein sequence ID" value="TPW28115.1"/>
    <property type="molecule type" value="Genomic_DNA"/>
</dbReference>
<dbReference type="GO" id="GO:0009307">
    <property type="term" value="P:DNA restriction-modification system"/>
    <property type="evidence" value="ECO:0007669"/>
    <property type="project" value="UniProtKB-KW"/>
</dbReference>
<gene>
    <name evidence="9" type="ORF">FJU11_10145</name>
</gene>
<dbReference type="PANTHER" id="PTHR33841:SF5">
    <property type="entry name" value="DNA METHYLASE (MODIFICATION METHYLASE) (METHYLTRANSFERASE)-RELATED"/>
    <property type="match status" value="1"/>
</dbReference>
<feature type="domain" description="DNA methylase adenine-specific" evidence="8">
    <location>
        <begin position="341"/>
        <end position="439"/>
    </location>
</feature>
<keyword evidence="6" id="KW-0680">Restriction system</keyword>
<keyword evidence="4" id="KW-0808">Transferase</keyword>
<sequence>MSSDLGQAREAIVRCRGLRQKAVVEAVLRGEFQSRLRRIFPDADDEGWINHYGEGAEAHTKVGTKTGKAADRFIDNLIGSTTIEYEADLRNKAKRDEGFNQVKEHAAGLIRAGAKDSQVRGILSDTVEWYAYDVALRAGVDPAHCTIDDIHLTEVENFTETSDDEQAAERLTLFLRRHLAREQSRPLIAENLSFDLGLESPAYRRNVKVLTELVDTGRKSDPSISLATDLWSHFVDHLEGAGSGFRTEPYVDEIYLNILARLLSANALAGSAIVSADDELQAILNGAYFRDRYQLGNLVEQDYFGWIARTAHLGSFLPVAREIQRDLYAYDFSRRAEEDLFGRLMAQLARRSQRKLLGQEWTPSWLSRHLAERCLDLLPEGEAPAIVDMCCGSGAILAEVIKAARDRYGYAEITALHEVVTGFDIDPLAVALSKTTWVITLAAEINAAAAPVTIPVYHADSLFAVTPVSASIPMLGEGDVIDITLDGETIALPAGLVHPDYRELFDRIIDWAYDEARDKGAPALTEDDAAATLDTAAATSVVSLPAELRQAAITAVLALANRMKELAAAGRNGIWAFILRNTYRPGLLAGQFNGLVSNPPWLAMSALADNPYREVLSRRAALYGVKPAGQSFLHLELGTTHLLHAVDRYVAPGAAVACLVPGTIFNGTHHERFRQRAYLTSPRPVPFCVSEVWQVAPGTFKYPGAALIGHKESDPGAADTAPEHGFVARQDGPEAADFSIRRIGATRTAWALEKGGMPAAPAGSEEVSQQGADIMPRGAVCVEILNDSGNEFRVDTPTRDTTWGFTVKQVKELAGERFPGHVAPRFIHLMAQSENLLPFVLGDDRAPVAIPASRDAAGAWQIYEPAEIRRMGFTNTARRFTAINARLASVGAGNTLEYRINVRNKLTNQQFGDASCLVLSGAGGKHICAACLPLTEANELVIDQTLYWQVVPDEREAWFRTGVLNSSALTDAILPFNPEGDFGPRHIHTLPYRLMPAFDPSNEDHQRIAELARQLAAIAAAAVADDAYLGDPNRSLPVRRRKMREALVATDEKKELEKLCAALLGTSAPEDEPEAAGKDGA</sequence>
<dbReference type="GO" id="GO:0003677">
    <property type="term" value="F:DNA binding"/>
    <property type="evidence" value="ECO:0007669"/>
    <property type="project" value="InterPro"/>
</dbReference>
<dbReference type="OrthoDB" id="9806213at2"/>
<comment type="similarity">
    <text evidence="1">Belongs to the N(4)/N(6)-methyltransferase family.</text>
</comment>
<reference evidence="9 10" key="1">
    <citation type="submission" date="2019-06" db="EMBL/GenBank/DDBJ databases">
        <authorList>
            <person name="Li M."/>
        </authorList>
    </citation>
    <scope>NUCLEOTIDE SEQUENCE [LARGE SCALE GENOMIC DNA]</scope>
    <source>
        <strain evidence="9 10">BGMRC6574</strain>
    </source>
</reference>
<comment type="caution">
    <text evidence="9">The sequence shown here is derived from an EMBL/GenBank/DDBJ whole genome shotgun (WGS) entry which is preliminary data.</text>
</comment>
<evidence type="ECO:0000256" key="5">
    <source>
        <dbReference type="ARBA" id="ARBA00022691"/>
    </source>
</evidence>
<dbReference type="PANTHER" id="PTHR33841">
    <property type="entry name" value="DNA METHYLTRANSFERASE YEEA-RELATED"/>
    <property type="match status" value="1"/>
</dbReference>
<keyword evidence="10" id="KW-1185">Reference proteome</keyword>
<keyword evidence="3" id="KW-0489">Methyltransferase</keyword>
<dbReference type="RefSeq" id="WP_141166940.1">
    <property type="nucleotide sequence ID" value="NZ_VHLH01000017.1"/>
</dbReference>
<dbReference type="GO" id="GO:0009007">
    <property type="term" value="F:site-specific DNA-methyltransferase (adenine-specific) activity"/>
    <property type="evidence" value="ECO:0007669"/>
    <property type="project" value="UniProtKB-EC"/>
</dbReference>